<evidence type="ECO:0000256" key="1">
    <source>
        <dbReference type="ARBA" id="ARBA00022729"/>
    </source>
</evidence>
<sequence length="481" mass="56461">LRSDTREATYLRSKLACDIHNRLGIPSISANYINLYINDQFMGLYIMMDAFKLSWAELVYNDTNSTSLYQCKNFYSSLSLDAADTCISENDDVKDDTEWRELLIALDNAESASDIEDIFDIDQFLTEIALEFLFGSWDHFLNYGHNMYVYKPKGDKWKMMLYDFDAELGQDIDNALIESIYVDLPNYMQRFYFNYYDYTFDEWDIYHYHITQILIHDDPTRFESILKNIVAKAFNPAILFPHIDELKEFIKPYVTADKTPDDDGHYPGFLDPKMKGYSLEQWDANSEFTTIKCSTDYRAFGLKYWILAKYRFVCQYYNMDCDSKYMDENYEYTIDESVYKDENYSDLLVEEPAMNESESTSNTETSKPTTTTKIESTTSIAQPTSSINKYNCQAETIGYSCCPSNVKLTLFRDENGSWGYDFKNKRWCGLSPYIDHSNDECWSEKLGYKCCKKCFTWYVDKNGKWGFEYFKKCGIPKSCYA</sequence>
<evidence type="ECO:0000259" key="5">
    <source>
        <dbReference type="PROSITE" id="PS51763"/>
    </source>
</evidence>
<comment type="caution">
    <text evidence="6">The sequence shown here is derived from an EMBL/GenBank/DDBJ whole genome shotgun (WGS) entry which is preliminary data.</text>
</comment>
<dbReference type="InterPro" id="IPR009034">
    <property type="entry name" value="Dockerin_dom_fun_sf"/>
</dbReference>
<keyword evidence="3" id="KW-0378">Hydrolase</keyword>
<dbReference type="PROSITE" id="PS51763">
    <property type="entry name" value="CBM10"/>
    <property type="match status" value="2"/>
</dbReference>
<evidence type="ECO:0000313" key="7">
    <source>
        <dbReference type="Proteomes" id="UP000193920"/>
    </source>
</evidence>
<accession>A0A1Y2AI97</accession>
<dbReference type="Pfam" id="PF02013">
    <property type="entry name" value="CBM_10"/>
    <property type="match status" value="1"/>
</dbReference>
<keyword evidence="7" id="KW-1185">Reference proteome</keyword>
<dbReference type="Pfam" id="PF08757">
    <property type="entry name" value="CotH"/>
    <property type="match status" value="1"/>
</dbReference>
<dbReference type="SUPFAM" id="SSF64571">
    <property type="entry name" value="Cellulose docking domain, dockering"/>
    <property type="match status" value="2"/>
</dbReference>
<dbReference type="Gene3D" id="3.90.1220.10">
    <property type="entry name" value="Cellulose docking domain, dockering"/>
    <property type="match status" value="2"/>
</dbReference>
<proteinExistence type="predicted"/>
<dbReference type="STRING" id="1754190.A0A1Y2AI97"/>
<evidence type="ECO:0000256" key="3">
    <source>
        <dbReference type="ARBA" id="ARBA00022801"/>
    </source>
</evidence>
<feature type="compositionally biased region" description="Low complexity" evidence="4">
    <location>
        <begin position="355"/>
        <end position="380"/>
    </location>
</feature>
<feature type="region of interest" description="Disordered" evidence="4">
    <location>
        <begin position="351"/>
        <end position="380"/>
    </location>
</feature>
<dbReference type="InterPro" id="IPR002883">
    <property type="entry name" value="CBM10/Dockerin_dom"/>
</dbReference>
<dbReference type="PANTHER" id="PTHR40050">
    <property type="entry name" value="INNER SPORE COAT PROTEIN H"/>
    <property type="match status" value="1"/>
</dbReference>
<feature type="non-terminal residue" evidence="6">
    <location>
        <position position="1"/>
    </location>
</feature>
<dbReference type="Proteomes" id="UP000193920">
    <property type="component" value="Unassembled WGS sequence"/>
</dbReference>
<feature type="domain" description="CBM10" evidence="5">
    <location>
        <begin position="391"/>
        <end position="431"/>
    </location>
</feature>
<dbReference type="EMBL" id="MCOG01000254">
    <property type="protein sequence ID" value="ORY22000.1"/>
    <property type="molecule type" value="Genomic_DNA"/>
</dbReference>
<evidence type="ECO:0000256" key="4">
    <source>
        <dbReference type="SAM" id="MobiDB-lite"/>
    </source>
</evidence>
<feature type="domain" description="CBM10" evidence="5">
    <location>
        <begin position="440"/>
        <end position="476"/>
    </location>
</feature>
<keyword evidence="2" id="KW-0677">Repeat</keyword>
<dbReference type="InterPro" id="IPR014867">
    <property type="entry name" value="Spore_coat_CotH_CotH2/3/7"/>
</dbReference>
<reference evidence="6 7" key="1">
    <citation type="submission" date="2016-08" db="EMBL/GenBank/DDBJ databases">
        <title>A Parts List for Fungal Cellulosomes Revealed by Comparative Genomics.</title>
        <authorList>
            <consortium name="DOE Joint Genome Institute"/>
            <person name="Haitjema C.H."/>
            <person name="Gilmore S.P."/>
            <person name="Henske J.K."/>
            <person name="Solomon K.V."/>
            <person name="De Groot R."/>
            <person name="Kuo A."/>
            <person name="Mondo S.J."/>
            <person name="Salamov A.A."/>
            <person name="Labutti K."/>
            <person name="Zhao Z."/>
            <person name="Chiniquy J."/>
            <person name="Barry K."/>
            <person name="Brewer H.M."/>
            <person name="Purvine S.O."/>
            <person name="Wright A.T."/>
            <person name="Boxma B."/>
            <person name="Van Alen T."/>
            <person name="Hackstein J.H."/>
            <person name="Baker S.E."/>
            <person name="Grigoriev I.V."/>
            <person name="O'Malley M.A."/>
        </authorList>
    </citation>
    <scope>NUCLEOTIDE SEQUENCE [LARGE SCALE GENOMIC DNA]</scope>
    <source>
        <strain evidence="6 7">G1</strain>
    </source>
</reference>
<protein>
    <submittedName>
        <fullName evidence="6">Putative cellulase</fullName>
    </submittedName>
</protein>
<dbReference type="GO" id="GO:0016787">
    <property type="term" value="F:hydrolase activity"/>
    <property type="evidence" value="ECO:0007669"/>
    <property type="project" value="UniProtKB-KW"/>
</dbReference>
<dbReference type="OrthoDB" id="10267127at2759"/>
<gene>
    <name evidence="6" type="ORF">LY90DRAFT_431218</name>
</gene>
<evidence type="ECO:0000256" key="2">
    <source>
        <dbReference type="ARBA" id="ARBA00022737"/>
    </source>
</evidence>
<organism evidence="6 7">
    <name type="scientific">Neocallimastix californiae</name>
    <dbReference type="NCBI Taxonomy" id="1754190"/>
    <lineage>
        <taxon>Eukaryota</taxon>
        <taxon>Fungi</taxon>
        <taxon>Fungi incertae sedis</taxon>
        <taxon>Chytridiomycota</taxon>
        <taxon>Chytridiomycota incertae sedis</taxon>
        <taxon>Neocallimastigomycetes</taxon>
        <taxon>Neocallimastigales</taxon>
        <taxon>Neocallimastigaceae</taxon>
        <taxon>Neocallimastix</taxon>
    </lineage>
</organism>
<keyword evidence="1" id="KW-0732">Signal</keyword>
<dbReference type="PANTHER" id="PTHR40050:SF1">
    <property type="entry name" value="INNER SPORE COAT PROTEIN H"/>
    <property type="match status" value="1"/>
</dbReference>
<name>A0A1Y2AI97_9FUNG</name>
<evidence type="ECO:0000313" key="6">
    <source>
        <dbReference type="EMBL" id="ORY22000.1"/>
    </source>
</evidence>
<dbReference type="AlphaFoldDB" id="A0A1Y2AI97"/>